<dbReference type="AlphaFoldDB" id="A0A1B6E5M6"/>
<evidence type="ECO:0000256" key="1">
    <source>
        <dbReference type="SAM" id="MobiDB-lite"/>
    </source>
</evidence>
<feature type="compositionally biased region" description="Low complexity" evidence="1">
    <location>
        <begin position="25"/>
        <end position="45"/>
    </location>
</feature>
<accession>A0A1B6E5M6</accession>
<dbReference type="EMBL" id="GEDC01004109">
    <property type="protein sequence ID" value="JAS33189.1"/>
    <property type="molecule type" value="Transcribed_RNA"/>
</dbReference>
<sequence length="198" mass="22741">SYKSNASLRSNHSYKSNASLRSNHSYKSNASRRSNRSNKSNGSYRFNHNKHNKGPNFSVTFNDHDSIERTAKIMSKKHKFYNPRQHRFKPYNRESSLPPNRNDIIISVSNNKRSYDTQQNQSTYEDDDLDDTSFNTFKSEAAHIYGPKLNPRIQKSIQTISAGSQARCSGIMKVQAKKCIVNPTASILTLHDRFTTYL</sequence>
<organism evidence="2">
    <name type="scientific">Clastoptera arizonana</name>
    <name type="common">Arizona spittle bug</name>
    <dbReference type="NCBI Taxonomy" id="38151"/>
    <lineage>
        <taxon>Eukaryota</taxon>
        <taxon>Metazoa</taxon>
        <taxon>Ecdysozoa</taxon>
        <taxon>Arthropoda</taxon>
        <taxon>Hexapoda</taxon>
        <taxon>Insecta</taxon>
        <taxon>Pterygota</taxon>
        <taxon>Neoptera</taxon>
        <taxon>Paraneoptera</taxon>
        <taxon>Hemiptera</taxon>
        <taxon>Auchenorrhyncha</taxon>
        <taxon>Cercopoidea</taxon>
        <taxon>Clastopteridae</taxon>
        <taxon>Clastoptera</taxon>
    </lineage>
</organism>
<feature type="non-terminal residue" evidence="2">
    <location>
        <position position="1"/>
    </location>
</feature>
<evidence type="ECO:0000313" key="2">
    <source>
        <dbReference type="EMBL" id="JAS33189.1"/>
    </source>
</evidence>
<feature type="compositionally biased region" description="Basic residues" evidence="1">
    <location>
        <begin position="74"/>
        <end position="90"/>
    </location>
</feature>
<proteinExistence type="predicted"/>
<reference evidence="2" key="1">
    <citation type="submission" date="2015-12" db="EMBL/GenBank/DDBJ databases">
        <title>De novo transcriptome assembly of four potential Pierce s Disease insect vectors from Arizona vineyards.</title>
        <authorList>
            <person name="Tassone E.E."/>
        </authorList>
    </citation>
    <scope>NUCLEOTIDE SEQUENCE</scope>
</reference>
<name>A0A1B6E5M6_9HEMI</name>
<feature type="compositionally biased region" description="Polar residues" evidence="1">
    <location>
        <begin position="1"/>
        <end position="23"/>
    </location>
</feature>
<feature type="region of interest" description="Disordered" evidence="1">
    <location>
        <begin position="74"/>
        <end position="103"/>
    </location>
</feature>
<protein>
    <submittedName>
        <fullName evidence="2">Uncharacterized protein</fullName>
    </submittedName>
</protein>
<gene>
    <name evidence="2" type="ORF">g.4457</name>
</gene>
<feature type="region of interest" description="Disordered" evidence="1">
    <location>
        <begin position="1"/>
        <end position="62"/>
    </location>
</feature>